<organism evidence="1">
    <name type="scientific">Sesamum radiatum</name>
    <name type="common">Black benniseed</name>
    <dbReference type="NCBI Taxonomy" id="300843"/>
    <lineage>
        <taxon>Eukaryota</taxon>
        <taxon>Viridiplantae</taxon>
        <taxon>Streptophyta</taxon>
        <taxon>Embryophyta</taxon>
        <taxon>Tracheophyta</taxon>
        <taxon>Spermatophyta</taxon>
        <taxon>Magnoliopsida</taxon>
        <taxon>eudicotyledons</taxon>
        <taxon>Gunneridae</taxon>
        <taxon>Pentapetalae</taxon>
        <taxon>asterids</taxon>
        <taxon>lamiids</taxon>
        <taxon>Lamiales</taxon>
        <taxon>Pedaliaceae</taxon>
        <taxon>Sesamum</taxon>
    </lineage>
</organism>
<accession>A0AAW2VYE7</accession>
<reference evidence="1" key="2">
    <citation type="journal article" date="2024" name="Plant">
        <title>Genomic evolution and insights into agronomic trait innovations of Sesamum species.</title>
        <authorList>
            <person name="Miao H."/>
            <person name="Wang L."/>
            <person name="Qu L."/>
            <person name="Liu H."/>
            <person name="Sun Y."/>
            <person name="Le M."/>
            <person name="Wang Q."/>
            <person name="Wei S."/>
            <person name="Zheng Y."/>
            <person name="Lin W."/>
            <person name="Duan Y."/>
            <person name="Cao H."/>
            <person name="Xiong S."/>
            <person name="Wang X."/>
            <person name="Wei L."/>
            <person name="Li C."/>
            <person name="Ma Q."/>
            <person name="Ju M."/>
            <person name="Zhao R."/>
            <person name="Li G."/>
            <person name="Mu C."/>
            <person name="Tian Q."/>
            <person name="Mei H."/>
            <person name="Zhang T."/>
            <person name="Gao T."/>
            <person name="Zhang H."/>
        </authorList>
    </citation>
    <scope>NUCLEOTIDE SEQUENCE</scope>
    <source>
        <strain evidence="1">G02</strain>
    </source>
</reference>
<proteinExistence type="predicted"/>
<dbReference type="AlphaFoldDB" id="A0AAW2VYE7"/>
<reference evidence="1" key="1">
    <citation type="submission" date="2020-06" db="EMBL/GenBank/DDBJ databases">
        <authorList>
            <person name="Li T."/>
            <person name="Hu X."/>
            <person name="Zhang T."/>
            <person name="Song X."/>
            <person name="Zhang H."/>
            <person name="Dai N."/>
            <person name="Sheng W."/>
            <person name="Hou X."/>
            <person name="Wei L."/>
        </authorList>
    </citation>
    <scope>NUCLEOTIDE SEQUENCE</scope>
    <source>
        <strain evidence="1">G02</strain>
        <tissue evidence="1">Leaf</tissue>
    </source>
</reference>
<sequence length="122" mass="13928">MSEVVVGCVLCGSDEESAIHVLLRCSFARQVWALSNLPWSCIHRDAEVNCEWVWQTYSAVGKRMGDQFLMVCWALWKHRNGVVMERISQTPLQVVRGELRFQTEYVAATQGLRLPSTISIQE</sequence>
<dbReference type="EMBL" id="JACGWJ010000002">
    <property type="protein sequence ID" value="KAL0434674.1"/>
    <property type="molecule type" value="Genomic_DNA"/>
</dbReference>
<name>A0AAW2VYE7_SESRA</name>
<protein>
    <recommendedName>
        <fullName evidence="2">Reverse transcriptase zinc-binding domain-containing protein</fullName>
    </recommendedName>
</protein>
<comment type="caution">
    <text evidence="1">The sequence shown here is derived from an EMBL/GenBank/DDBJ whole genome shotgun (WGS) entry which is preliminary data.</text>
</comment>
<evidence type="ECO:0000313" key="1">
    <source>
        <dbReference type="EMBL" id="KAL0434674.1"/>
    </source>
</evidence>
<evidence type="ECO:0008006" key="2">
    <source>
        <dbReference type="Google" id="ProtNLM"/>
    </source>
</evidence>
<gene>
    <name evidence="1" type="ORF">Sradi_0175300</name>
</gene>